<name>A0A8T1Q8U3_CARIL</name>
<evidence type="ECO:0000313" key="1">
    <source>
        <dbReference type="EMBL" id="KAG6650870.1"/>
    </source>
</evidence>
<sequence>MQSRPNVCMLHCPLYWKIIIKILDKNYIILMISLSHDNRGNPKGNTEFDGLIWIDHFSCEKSSVGSCTLQAFLLNLANGFSMKEGISR</sequence>
<organism evidence="1 2">
    <name type="scientific">Carya illinoinensis</name>
    <name type="common">Pecan</name>
    <dbReference type="NCBI Taxonomy" id="32201"/>
    <lineage>
        <taxon>Eukaryota</taxon>
        <taxon>Viridiplantae</taxon>
        <taxon>Streptophyta</taxon>
        <taxon>Embryophyta</taxon>
        <taxon>Tracheophyta</taxon>
        <taxon>Spermatophyta</taxon>
        <taxon>Magnoliopsida</taxon>
        <taxon>eudicotyledons</taxon>
        <taxon>Gunneridae</taxon>
        <taxon>Pentapetalae</taxon>
        <taxon>rosids</taxon>
        <taxon>fabids</taxon>
        <taxon>Fagales</taxon>
        <taxon>Juglandaceae</taxon>
        <taxon>Carya</taxon>
    </lineage>
</organism>
<dbReference type="Proteomes" id="UP000811609">
    <property type="component" value="Chromosome 6"/>
</dbReference>
<gene>
    <name evidence="1" type="ORF">CIPAW_06G072900</name>
</gene>
<dbReference type="AlphaFoldDB" id="A0A8T1Q8U3"/>
<dbReference type="EMBL" id="CM031814">
    <property type="protein sequence ID" value="KAG6650870.1"/>
    <property type="molecule type" value="Genomic_DNA"/>
</dbReference>
<protein>
    <submittedName>
        <fullName evidence="1">Uncharacterized protein</fullName>
    </submittedName>
</protein>
<keyword evidence="2" id="KW-1185">Reference proteome</keyword>
<reference evidence="1" key="1">
    <citation type="submission" date="2020-12" db="EMBL/GenBank/DDBJ databases">
        <title>WGS assembly of Carya illinoinensis cv. Pawnee.</title>
        <authorList>
            <person name="Platts A."/>
            <person name="Shu S."/>
            <person name="Wright S."/>
            <person name="Barry K."/>
            <person name="Edger P."/>
            <person name="Pires J.C."/>
            <person name="Schmutz J."/>
        </authorList>
    </citation>
    <scope>NUCLEOTIDE SEQUENCE</scope>
    <source>
        <tissue evidence="1">Leaf</tissue>
    </source>
</reference>
<accession>A0A8T1Q8U3</accession>
<evidence type="ECO:0000313" key="2">
    <source>
        <dbReference type="Proteomes" id="UP000811609"/>
    </source>
</evidence>
<comment type="caution">
    <text evidence="1">The sequence shown here is derived from an EMBL/GenBank/DDBJ whole genome shotgun (WGS) entry which is preliminary data.</text>
</comment>
<proteinExistence type="predicted"/>